<keyword evidence="3" id="KW-1185">Reference proteome</keyword>
<dbReference type="Proteomes" id="UP000095280">
    <property type="component" value="Unplaced"/>
</dbReference>
<feature type="region of interest" description="Disordered" evidence="1">
    <location>
        <begin position="377"/>
        <end position="431"/>
    </location>
</feature>
<evidence type="ECO:0000259" key="2">
    <source>
        <dbReference type="Pfam" id="PF00621"/>
    </source>
</evidence>
<accession>A0A1I8F1W1</accession>
<protein>
    <submittedName>
        <fullName evidence="4">DH domain-containing protein</fullName>
    </submittedName>
</protein>
<dbReference type="SUPFAM" id="SSF48065">
    <property type="entry name" value="DBL homology domain (DH-domain)"/>
    <property type="match status" value="1"/>
</dbReference>
<dbReference type="Pfam" id="PF00621">
    <property type="entry name" value="RhoGEF"/>
    <property type="match status" value="1"/>
</dbReference>
<organism evidence="3 4">
    <name type="scientific">Macrostomum lignano</name>
    <dbReference type="NCBI Taxonomy" id="282301"/>
    <lineage>
        <taxon>Eukaryota</taxon>
        <taxon>Metazoa</taxon>
        <taxon>Spiralia</taxon>
        <taxon>Lophotrochozoa</taxon>
        <taxon>Platyhelminthes</taxon>
        <taxon>Rhabditophora</taxon>
        <taxon>Macrostomorpha</taxon>
        <taxon>Macrostomida</taxon>
        <taxon>Macrostomidae</taxon>
        <taxon>Macrostomum</taxon>
    </lineage>
</organism>
<evidence type="ECO:0000313" key="3">
    <source>
        <dbReference type="Proteomes" id="UP000095280"/>
    </source>
</evidence>
<evidence type="ECO:0000256" key="1">
    <source>
        <dbReference type="SAM" id="MobiDB-lite"/>
    </source>
</evidence>
<dbReference type="InterPro" id="IPR000219">
    <property type="entry name" value="DH_dom"/>
</dbReference>
<proteinExistence type="predicted"/>
<feature type="domain" description="DH" evidence="2">
    <location>
        <begin position="111"/>
        <end position="215"/>
    </location>
</feature>
<dbReference type="WBParaSite" id="maker-unitig_13187-snap-gene-0.2-mRNA-1">
    <property type="protein sequence ID" value="maker-unitig_13187-snap-gene-0.2-mRNA-1"/>
    <property type="gene ID" value="maker-unitig_13187-snap-gene-0.2"/>
</dbReference>
<feature type="compositionally biased region" description="Basic residues" evidence="1">
    <location>
        <begin position="268"/>
        <end position="277"/>
    </location>
</feature>
<evidence type="ECO:0000313" key="4">
    <source>
        <dbReference type="WBParaSite" id="maker-unitig_13187-snap-gene-0.2-mRNA-1"/>
    </source>
</evidence>
<name>A0A1I8F1W1_9PLAT</name>
<dbReference type="AlphaFoldDB" id="A0A1I8F1W1"/>
<dbReference type="GO" id="GO:0005085">
    <property type="term" value="F:guanyl-nucleotide exchange factor activity"/>
    <property type="evidence" value="ECO:0007669"/>
    <property type="project" value="InterPro"/>
</dbReference>
<sequence>MERIGTAEAAESRPAEFFQETDAAGPCGTVQRGGSWQLASAVLRATDDSPDTPGVALTVQAAFEHASLAAAGEAEAMSAATVLMSSLVWPDAAKTLNQALSSCLTTTQHRTLALHTAAAICLIFPSSLPRLHELHSAFLSELERRLPGSQAAGPDSFSSVLLCLYRDYANDYRCALATLRKCLGRSGRLRRLLRCLQRHPSCQGLDLPAYLLTPLRASTPDDHPDLPALVGAMEKLRHLLDGLDVSIHSALKHQHQHQAHQQQQANHSRQHQSRKNQHQQQKQPRLAASSCDSCTALAGCPSAGRLVRRSHLKVSAGSTSSAAAAAETAQGHSTGASGFFSGGCSCRRHRPDGPEESGHLSAAARRDRCHSAGDILRQQQQQQTLRTGVDKPTSPIQPAPLATWEEPPLRPPFSGARRRAKSTSSRPTAAIKESLRRVFLVPGESRRCQI</sequence>
<feature type="region of interest" description="Disordered" evidence="1">
    <location>
        <begin position="250"/>
        <end position="286"/>
    </location>
</feature>
<dbReference type="InterPro" id="IPR035899">
    <property type="entry name" value="DBL_dom_sf"/>
</dbReference>
<reference evidence="4" key="1">
    <citation type="submission" date="2016-11" db="UniProtKB">
        <authorList>
            <consortium name="WormBaseParasite"/>
        </authorList>
    </citation>
    <scope>IDENTIFICATION</scope>
</reference>
<dbReference type="Gene3D" id="1.20.900.10">
    <property type="entry name" value="Dbl homology (DH) domain"/>
    <property type="match status" value="1"/>
</dbReference>